<evidence type="ECO:0000259" key="4">
    <source>
        <dbReference type="PROSITE" id="PS50932"/>
    </source>
</evidence>
<dbReference type="SUPFAM" id="SSF47413">
    <property type="entry name" value="lambda repressor-like DNA-binding domains"/>
    <property type="match status" value="1"/>
</dbReference>
<gene>
    <name evidence="5" type="ORF">GCM10017781_19910</name>
    <name evidence="6" type="ORF">HNQ07_001974</name>
</gene>
<dbReference type="PROSITE" id="PS50932">
    <property type="entry name" value="HTH_LACI_2"/>
    <property type="match status" value="1"/>
</dbReference>
<evidence type="ECO:0000256" key="3">
    <source>
        <dbReference type="ARBA" id="ARBA00023163"/>
    </source>
</evidence>
<dbReference type="PANTHER" id="PTHR30146:SF109">
    <property type="entry name" value="HTH-TYPE TRANSCRIPTIONAL REGULATOR GALS"/>
    <property type="match status" value="1"/>
</dbReference>
<evidence type="ECO:0000256" key="2">
    <source>
        <dbReference type="ARBA" id="ARBA00023125"/>
    </source>
</evidence>
<dbReference type="Pfam" id="PF00356">
    <property type="entry name" value="LacI"/>
    <property type="match status" value="1"/>
</dbReference>
<dbReference type="Gene3D" id="3.40.50.2300">
    <property type="match status" value="2"/>
</dbReference>
<evidence type="ECO:0000313" key="6">
    <source>
        <dbReference type="EMBL" id="MBB5376510.1"/>
    </source>
</evidence>
<dbReference type="EMBL" id="JACHFK010000004">
    <property type="protein sequence ID" value="MBB5376510.1"/>
    <property type="molecule type" value="Genomic_DNA"/>
</dbReference>
<protein>
    <submittedName>
        <fullName evidence="6">LacI family transcriptional regulator</fullName>
    </submittedName>
</protein>
<organism evidence="6 7">
    <name type="scientific">Deinococcus metalli</name>
    <dbReference type="NCBI Taxonomy" id="1141878"/>
    <lineage>
        <taxon>Bacteria</taxon>
        <taxon>Thermotogati</taxon>
        <taxon>Deinococcota</taxon>
        <taxon>Deinococci</taxon>
        <taxon>Deinococcales</taxon>
        <taxon>Deinococcaceae</taxon>
        <taxon>Deinococcus</taxon>
    </lineage>
</organism>
<proteinExistence type="predicted"/>
<evidence type="ECO:0000256" key="1">
    <source>
        <dbReference type="ARBA" id="ARBA00023015"/>
    </source>
</evidence>
<dbReference type="InterPro" id="IPR046335">
    <property type="entry name" value="LacI/GalR-like_sensor"/>
</dbReference>
<dbReference type="PROSITE" id="PS00356">
    <property type="entry name" value="HTH_LACI_1"/>
    <property type="match status" value="1"/>
</dbReference>
<dbReference type="PANTHER" id="PTHR30146">
    <property type="entry name" value="LACI-RELATED TRANSCRIPTIONAL REPRESSOR"/>
    <property type="match status" value="1"/>
</dbReference>
<dbReference type="EMBL" id="BNAJ01000004">
    <property type="protein sequence ID" value="GHF43492.1"/>
    <property type="molecule type" value="Genomic_DNA"/>
</dbReference>
<keyword evidence="3" id="KW-0804">Transcription</keyword>
<sequence length="351" mass="38245">MRALSRVRTQEKSATIKDVARVAGVSFSTVSRVVNNSKPVDEPTRQRVMQAIAELRYVPNSLARGLQTRRSRCLGMMLPEIGSSGAAKFLEGAESYAREAGYTMLLMTTAADTARELECFSIMRQQQIDGVLWTAATYTDAHREWQQHHTLPMVVLAQDFSPYGLPSVLVDNYHAAYDAAEHLIGHGHRRIAMITGDLNDRAVGLARFQGFEDALAAHGLTVAPDLVVRGDVSAHGRDIASRGSGYAAMAQLMAHQPTAVLAASDNLAIGAMQYLIEQGRSIPGDVSIMGFDDLDIAAHPMLRLSTVAFDFHDLGVLAARTLIELLHGEAATAPVQLSPYRLVLRDTVRRL</sequence>
<reference evidence="5" key="1">
    <citation type="journal article" date="2014" name="Int. J. Syst. Evol. Microbiol.">
        <title>Complete genome of a new Firmicutes species belonging to the dominant human colonic microbiota ('Ruminococcus bicirculans') reveals two chromosomes and a selective capacity to utilize plant glucans.</title>
        <authorList>
            <consortium name="NISC Comparative Sequencing Program"/>
            <person name="Wegmann U."/>
            <person name="Louis P."/>
            <person name="Goesmann A."/>
            <person name="Henrissat B."/>
            <person name="Duncan S.H."/>
            <person name="Flint H.J."/>
        </authorList>
    </citation>
    <scope>NUCLEOTIDE SEQUENCE</scope>
    <source>
        <strain evidence="5">CGMCC 1.18437</strain>
    </source>
</reference>
<dbReference type="AlphaFoldDB" id="A0A7W8KE49"/>
<dbReference type="SUPFAM" id="SSF53822">
    <property type="entry name" value="Periplasmic binding protein-like I"/>
    <property type="match status" value="1"/>
</dbReference>
<dbReference type="RefSeq" id="WP_184111184.1">
    <property type="nucleotide sequence ID" value="NZ_BNAJ01000004.1"/>
</dbReference>
<dbReference type="Proteomes" id="UP000619376">
    <property type="component" value="Unassembled WGS sequence"/>
</dbReference>
<dbReference type="GO" id="GO:0003700">
    <property type="term" value="F:DNA-binding transcription factor activity"/>
    <property type="evidence" value="ECO:0007669"/>
    <property type="project" value="TreeGrafter"/>
</dbReference>
<keyword evidence="8" id="KW-1185">Reference proteome</keyword>
<dbReference type="InterPro" id="IPR010982">
    <property type="entry name" value="Lambda_DNA-bd_dom_sf"/>
</dbReference>
<evidence type="ECO:0000313" key="5">
    <source>
        <dbReference type="EMBL" id="GHF43492.1"/>
    </source>
</evidence>
<feature type="domain" description="HTH lacI-type" evidence="4">
    <location>
        <begin position="14"/>
        <end position="68"/>
    </location>
</feature>
<comment type="caution">
    <text evidence="6">The sequence shown here is derived from an EMBL/GenBank/DDBJ whole genome shotgun (WGS) entry which is preliminary data.</text>
</comment>
<evidence type="ECO:0000313" key="8">
    <source>
        <dbReference type="Proteomes" id="UP000619376"/>
    </source>
</evidence>
<dbReference type="InterPro" id="IPR028082">
    <property type="entry name" value="Peripla_BP_I"/>
</dbReference>
<evidence type="ECO:0000313" key="7">
    <source>
        <dbReference type="Proteomes" id="UP000539473"/>
    </source>
</evidence>
<dbReference type="CDD" id="cd01392">
    <property type="entry name" value="HTH_LacI"/>
    <property type="match status" value="1"/>
</dbReference>
<dbReference type="Gene3D" id="1.10.260.40">
    <property type="entry name" value="lambda repressor-like DNA-binding domains"/>
    <property type="match status" value="1"/>
</dbReference>
<dbReference type="Proteomes" id="UP000539473">
    <property type="component" value="Unassembled WGS sequence"/>
</dbReference>
<name>A0A7W8KE49_9DEIO</name>
<dbReference type="SMART" id="SM00354">
    <property type="entry name" value="HTH_LACI"/>
    <property type="match status" value="1"/>
</dbReference>
<dbReference type="InterPro" id="IPR000843">
    <property type="entry name" value="HTH_LacI"/>
</dbReference>
<reference evidence="5" key="4">
    <citation type="submission" date="2024-05" db="EMBL/GenBank/DDBJ databases">
        <authorList>
            <person name="Sun Q."/>
            <person name="Zhou Y."/>
        </authorList>
    </citation>
    <scope>NUCLEOTIDE SEQUENCE</scope>
    <source>
        <strain evidence="5">CGMCC 1.18437</strain>
    </source>
</reference>
<accession>A0A7W8KE49</accession>
<dbReference type="Pfam" id="PF13377">
    <property type="entry name" value="Peripla_BP_3"/>
    <property type="match status" value="1"/>
</dbReference>
<reference evidence="8" key="2">
    <citation type="journal article" date="2019" name="Int. J. Syst. Evol. Microbiol.">
        <title>The Global Catalogue of Microorganisms (GCM) 10K type strain sequencing project: providing services to taxonomists for standard genome sequencing and annotation.</title>
        <authorList>
            <consortium name="The Broad Institute Genomics Platform"/>
            <consortium name="The Broad Institute Genome Sequencing Center for Infectious Disease"/>
            <person name="Wu L."/>
            <person name="Ma J."/>
        </authorList>
    </citation>
    <scope>NUCLEOTIDE SEQUENCE [LARGE SCALE GENOMIC DNA]</scope>
    <source>
        <strain evidence="8">CGMCC 1.18437</strain>
    </source>
</reference>
<dbReference type="GO" id="GO:0000976">
    <property type="term" value="F:transcription cis-regulatory region binding"/>
    <property type="evidence" value="ECO:0007669"/>
    <property type="project" value="TreeGrafter"/>
</dbReference>
<keyword evidence="2" id="KW-0238">DNA-binding</keyword>
<reference evidence="6 7" key="3">
    <citation type="submission" date="2020-08" db="EMBL/GenBank/DDBJ databases">
        <title>Genomic Encyclopedia of Type Strains, Phase IV (KMG-IV): sequencing the most valuable type-strain genomes for metagenomic binning, comparative biology and taxonomic classification.</title>
        <authorList>
            <person name="Goeker M."/>
        </authorList>
    </citation>
    <scope>NUCLEOTIDE SEQUENCE [LARGE SCALE GENOMIC DNA]</scope>
    <source>
        <strain evidence="6 7">DSM 27521</strain>
    </source>
</reference>
<dbReference type="PRINTS" id="PR00036">
    <property type="entry name" value="HTHLACI"/>
</dbReference>
<keyword evidence="1" id="KW-0805">Transcription regulation</keyword>